<dbReference type="PROSITE" id="PS50268">
    <property type="entry name" value="CADHERIN_2"/>
    <property type="match status" value="2"/>
</dbReference>
<dbReference type="PANTHER" id="PTHR24026">
    <property type="entry name" value="FAT ATYPICAL CADHERIN-RELATED"/>
    <property type="match status" value="1"/>
</dbReference>
<proteinExistence type="predicted"/>
<evidence type="ECO:0000256" key="2">
    <source>
        <dbReference type="ARBA" id="ARBA00022989"/>
    </source>
</evidence>
<evidence type="ECO:0000313" key="4">
    <source>
        <dbReference type="EMBL" id="AIA87820.1"/>
    </source>
</evidence>
<dbReference type="EMBL" id="KF120546">
    <property type="protein sequence ID" value="AIA87820.1"/>
    <property type="molecule type" value="Genomic_DNA"/>
</dbReference>
<feature type="non-terminal residue" evidence="4">
    <location>
        <position position="163"/>
    </location>
</feature>
<dbReference type="GO" id="GO:0005886">
    <property type="term" value="C:plasma membrane"/>
    <property type="evidence" value="ECO:0007669"/>
    <property type="project" value="UniProtKB-SubCell"/>
</dbReference>
<dbReference type="InterPro" id="IPR002126">
    <property type="entry name" value="Cadherin-like_dom"/>
</dbReference>
<name>A0A060C467_9BACL</name>
<keyword evidence="1" id="KW-0812">Transmembrane</keyword>
<keyword evidence="2" id="KW-0472">Membrane</keyword>
<dbReference type="AlphaFoldDB" id="A0A060C467"/>
<evidence type="ECO:0000256" key="1">
    <source>
        <dbReference type="ARBA" id="ARBA00022692"/>
    </source>
</evidence>
<sequence>MGTLSTAGAKGTSTYSLVSGAGFAVSGDRLVTAAAFDFEAGSSYPVTVQAVTAAGTKVQQTFTVTVTNVNEAPTGIALSPNSVSEGQVNALVGTLSAPDPDAGDSHSFALVSGAGDADNASFQVVGSELRTAVPLHYDNQSVYSVRVRATDAGGATYETALTV</sequence>
<dbReference type="GO" id="GO:0007156">
    <property type="term" value="P:homophilic cell adhesion via plasma membrane adhesion molecules"/>
    <property type="evidence" value="ECO:0007669"/>
    <property type="project" value="InterPro"/>
</dbReference>
<feature type="domain" description="Cadherin" evidence="3">
    <location>
        <begin position="70"/>
        <end position="163"/>
    </location>
</feature>
<organism evidence="4">
    <name type="scientific">uncultured Geobacillus sp</name>
    <dbReference type="NCBI Taxonomy" id="228952"/>
    <lineage>
        <taxon>Bacteria</taxon>
        <taxon>Bacillati</taxon>
        <taxon>Bacillota</taxon>
        <taxon>Bacilli</taxon>
        <taxon>Bacillales</taxon>
        <taxon>Anoxybacillaceae</taxon>
        <taxon>Geobacillus</taxon>
        <taxon>environmental samples</taxon>
    </lineage>
</organism>
<protein>
    <submittedName>
        <fullName evidence="4">CAZy families GH28 protein</fullName>
    </submittedName>
</protein>
<dbReference type="GO" id="GO:0005509">
    <property type="term" value="F:calcium ion binding"/>
    <property type="evidence" value="ECO:0007669"/>
    <property type="project" value="InterPro"/>
</dbReference>
<reference evidence="4" key="1">
    <citation type="journal article" date="2013" name="Environ. Microbiol.">
        <title>Seasonally variable intestinal metagenomes of the red palm weevil (Rhynchophorus ferrugineus).</title>
        <authorList>
            <person name="Jia S."/>
            <person name="Zhang X."/>
            <person name="Zhang G."/>
            <person name="Yin A."/>
            <person name="Zhang S."/>
            <person name="Li F."/>
            <person name="Wang L."/>
            <person name="Zhao D."/>
            <person name="Yun Q."/>
            <person name="Tala"/>
            <person name="Wang J."/>
            <person name="Sun G."/>
            <person name="Baabdullah M."/>
            <person name="Yu X."/>
            <person name="Hu S."/>
            <person name="Al-Mssallem I.S."/>
            <person name="Yu J."/>
        </authorList>
    </citation>
    <scope>NUCLEOTIDE SEQUENCE</scope>
</reference>
<evidence type="ECO:0000259" key="3">
    <source>
        <dbReference type="PROSITE" id="PS50268"/>
    </source>
</evidence>
<keyword evidence="2" id="KW-1133">Transmembrane helix</keyword>
<dbReference type="InterPro" id="IPR015919">
    <property type="entry name" value="Cadherin-like_sf"/>
</dbReference>
<dbReference type="CDD" id="cd11304">
    <property type="entry name" value="Cadherin_repeat"/>
    <property type="match status" value="1"/>
</dbReference>
<feature type="domain" description="Cadherin" evidence="3">
    <location>
        <begin position="14"/>
        <end position="82"/>
    </location>
</feature>
<dbReference type="Gene3D" id="2.60.40.60">
    <property type="entry name" value="Cadherins"/>
    <property type="match status" value="2"/>
</dbReference>
<dbReference type="SUPFAM" id="SSF49313">
    <property type="entry name" value="Cadherin-like"/>
    <property type="match status" value="2"/>
</dbReference>
<dbReference type="PANTHER" id="PTHR24026:SF126">
    <property type="entry name" value="PROTOCADHERIN FAT 4"/>
    <property type="match status" value="1"/>
</dbReference>
<accession>A0A060C467</accession>